<proteinExistence type="predicted"/>
<gene>
    <name evidence="1" type="ORF">QGN23_13630</name>
</gene>
<dbReference type="EMBL" id="CP124855">
    <property type="protein sequence ID" value="WHF51448.1"/>
    <property type="molecule type" value="Genomic_DNA"/>
</dbReference>
<accession>A0ABY8RBW0</accession>
<evidence type="ECO:0000313" key="2">
    <source>
        <dbReference type="Proteomes" id="UP001241656"/>
    </source>
</evidence>
<name>A0ABY8RBW0_9FLAO</name>
<evidence type="ECO:0000313" key="1">
    <source>
        <dbReference type="EMBL" id="WHF51448.1"/>
    </source>
</evidence>
<reference evidence="1 2" key="1">
    <citation type="submission" date="2023-05" db="EMBL/GenBank/DDBJ databases">
        <title>Genomic insight into Chryseobacterium sp. wdc7 isolated forest soil (Gotjawal).</title>
        <authorList>
            <person name="Park S.-J."/>
        </authorList>
    </citation>
    <scope>NUCLEOTIDE SEQUENCE [LARGE SCALE GENOMIC DNA]</scope>
    <source>
        <strain evidence="2">wdc7</strain>
    </source>
</reference>
<dbReference type="InterPro" id="IPR046233">
    <property type="entry name" value="DUF6266"/>
</dbReference>
<keyword evidence="2" id="KW-1185">Reference proteome</keyword>
<organism evidence="1 2">
    <name type="scientific">Chryseobacterium gotjawalense</name>
    <dbReference type="NCBI Taxonomy" id="3042315"/>
    <lineage>
        <taxon>Bacteria</taxon>
        <taxon>Pseudomonadati</taxon>
        <taxon>Bacteroidota</taxon>
        <taxon>Flavobacteriia</taxon>
        <taxon>Flavobacteriales</taxon>
        <taxon>Weeksellaceae</taxon>
        <taxon>Chryseobacterium group</taxon>
        <taxon>Chryseobacterium</taxon>
    </lineage>
</organism>
<dbReference type="RefSeq" id="WP_282904791.1">
    <property type="nucleotide sequence ID" value="NZ_CP124855.1"/>
</dbReference>
<sequence>MGKLIDSLLAGSSGRVGRVVVANMFGNDILKHRPRRKQKTPTAKQLLIQDRMKKSYAFMGPYKEFAKRHYGVRIGMKSPYNLAMTNVMNAFKLDFILLEITPAYSEIEFAKGPLTGAIPTGLTSDTPSTFTLVWYDNSGSVPLREIDQLQVLFIAEGESKPIFMENVAMRADTTIDIQVPPNLQGKTVHVWMAFLEDDFSRVSTSSYAGNVLIT</sequence>
<dbReference type="Pfam" id="PF19781">
    <property type="entry name" value="DUF6266"/>
    <property type="match status" value="1"/>
</dbReference>
<dbReference type="Proteomes" id="UP001241656">
    <property type="component" value="Chromosome"/>
</dbReference>
<protein>
    <submittedName>
        <fullName evidence="1">DUF6266 family protein</fullName>
    </submittedName>
</protein>